<protein>
    <submittedName>
        <fullName evidence="1">Uncharacterized protein</fullName>
    </submittedName>
</protein>
<reference evidence="1 2" key="1">
    <citation type="journal article" date="2015" name="PLoS Pathog.">
        <title>Evolution of genome size and complexity in the rhabdoviridae.</title>
        <authorList>
            <person name="Walker P.J."/>
            <person name="Firth C."/>
            <person name="Widen S.G."/>
            <person name="Blasdell K.R."/>
            <person name="Guzman H."/>
            <person name="Wood T.G."/>
            <person name="Paradkar P.N."/>
            <person name="Holmes E.C."/>
            <person name="Tesh R.B."/>
            <person name="Vasilakis N."/>
        </authorList>
    </citation>
    <scope>NUCLEOTIDE SEQUENCE [LARGE SCALE GENOMIC DNA]</scope>
    <source>
        <strain evidence="1">BeAr408005</strain>
    </source>
</reference>
<dbReference type="EMBL" id="KM204995">
    <property type="protein sequence ID" value="AJR28381.1"/>
    <property type="molecule type" value="Viral_cRNA"/>
</dbReference>
<evidence type="ECO:0000313" key="1">
    <source>
        <dbReference type="EMBL" id="AJR28381.1"/>
    </source>
</evidence>
<keyword evidence="2" id="KW-1185">Reference proteome</keyword>
<proteinExistence type="predicted"/>
<evidence type="ECO:0000313" key="2">
    <source>
        <dbReference type="Proteomes" id="UP000120691"/>
    </source>
</evidence>
<accession>A0A0D3R195</accession>
<dbReference type="GeneID" id="37627578"/>
<organism evidence="1 2">
    <name type="scientific">Iriri virus</name>
    <dbReference type="NCBI Taxonomy" id="1620893"/>
    <lineage>
        <taxon>Viruses</taxon>
        <taxon>Riboviria</taxon>
        <taxon>Orthornavirae</taxon>
        <taxon>Negarnaviricota</taxon>
        <taxon>Haploviricotina</taxon>
        <taxon>Monjiviricetes</taxon>
        <taxon>Mononegavirales</taxon>
        <taxon>Rhabdoviridae</taxon>
        <taxon>Alpharhabdovirinae</taxon>
        <taxon>Curiovirus</taxon>
        <taxon>Curiovirus iriri</taxon>
    </lineage>
</organism>
<dbReference type="RefSeq" id="YP_009362232.1">
    <property type="nucleotide sequence ID" value="NC_034544.1"/>
</dbReference>
<dbReference type="OrthoDB" id="26734at10239"/>
<dbReference type="KEGG" id="vg:37627578"/>
<dbReference type="Proteomes" id="UP000120691">
    <property type="component" value="Segment"/>
</dbReference>
<name>A0A0D3R195_9RHAB</name>
<sequence length="82" mass="9484">MVPSKTLGEKILTDLLEAYCLIIEDEWEEERVYTCEGPPDKVGDLYARTCVWLVNLEALGLITKNWELDHEEPGRLVIKIYC</sequence>